<keyword evidence="8 11" id="KW-0406">Ion transport</keyword>
<dbReference type="InterPro" id="IPR006202">
    <property type="entry name" value="Neur_chan_lig-bd"/>
</dbReference>
<feature type="transmembrane region" description="Helical" evidence="11">
    <location>
        <begin position="416"/>
        <end position="435"/>
    </location>
</feature>
<comment type="subcellular location">
    <subcellularLocation>
        <location evidence="2">Cell membrane</location>
    </subcellularLocation>
    <subcellularLocation>
        <location evidence="1">Membrane</location>
        <topology evidence="1">Multi-pass membrane protein</topology>
    </subcellularLocation>
</comment>
<evidence type="ECO:0000256" key="10">
    <source>
        <dbReference type="ARBA" id="ARBA00023303"/>
    </source>
</evidence>
<dbReference type="CDD" id="cd19049">
    <property type="entry name" value="LGIC_TM_anion"/>
    <property type="match status" value="1"/>
</dbReference>
<dbReference type="Gene3D" id="2.70.170.10">
    <property type="entry name" value="Neurotransmitter-gated ion-channel ligand-binding domain"/>
    <property type="match status" value="1"/>
</dbReference>
<dbReference type="GO" id="GO:0005230">
    <property type="term" value="F:extracellular ligand-gated monoatomic ion channel activity"/>
    <property type="evidence" value="ECO:0007669"/>
    <property type="project" value="InterPro"/>
</dbReference>
<feature type="transmembrane region" description="Helical" evidence="11">
    <location>
        <begin position="278"/>
        <end position="298"/>
    </location>
</feature>
<evidence type="ECO:0000313" key="15">
    <source>
        <dbReference type="WBParaSite" id="PgR198_g004_t01"/>
    </source>
</evidence>
<dbReference type="InterPro" id="IPR038050">
    <property type="entry name" value="Neuro_actylchol_rec"/>
</dbReference>
<dbReference type="SUPFAM" id="SSF90112">
    <property type="entry name" value="Neurotransmitter-gated ion-channel transmembrane pore"/>
    <property type="match status" value="1"/>
</dbReference>
<dbReference type="PRINTS" id="PR00253">
    <property type="entry name" value="GABAARECEPTR"/>
</dbReference>
<feature type="domain" description="Neurotransmitter-gated ion-channel ligand-binding" evidence="12">
    <location>
        <begin position="46"/>
        <end position="244"/>
    </location>
</feature>
<keyword evidence="3 11" id="KW-0813">Transport</keyword>
<dbReference type="PROSITE" id="PS00236">
    <property type="entry name" value="NEUROTR_ION_CHANNEL"/>
    <property type="match status" value="1"/>
</dbReference>
<evidence type="ECO:0000256" key="2">
    <source>
        <dbReference type="ARBA" id="ARBA00004236"/>
    </source>
</evidence>
<keyword evidence="5 11" id="KW-0812">Transmembrane</keyword>
<feature type="transmembrane region" description="Helical" evidence="11">
    <location>
        <begin position="252"/>
        <end position="269"/>
    </location>
</feature>
<evidence type="ECO:0000256" key="7">
    <source>
        <dbReference type="ARBA" id="ARBA00022989"/>
    </source>
</evidence>
<dbReference type="WBParaSite" id="PgR198_g004_t01">
    <property type="protein sequence ID" value="PgR198_g004_t01"/>
    <property type="gene ID" value="PgR198_g004"/>
</dbReference>
<dbReference type="CDD" id="cd18987">
    <property type="entry name" value="LGIC_ECD_anion"/>
    <property type="match status" value="1"/>
</dbReference>
<keyword evidence="7 11" id="KW-1133">Transmembrane helix</keyword>
<dbReference type="InterPro" id="IPR018000">
    <property type="entry name" value="Neurotransmitter_ion_chnl_CS"/>
</dbReference>
<evidence type="ECO:0000259" key="12">
    <source>
        <dbReference type="Pfam" id="PF02931"/>
    </source>
</evidence>
<comment type="similarity">
    <text evidence="11">Belongs to the ligand-gated ion channel (TC 1.A.9) family.</text>
</comment>
<feature type="domain" description="Neurotransmitter-gated ion-channel transmembrane" evidence="13">
    <location>
        <begin position="253"/>
        <end position="342"/>
    </location>
</feature>
<dbReference type="Pfam" id="PF02932">
    <property type="entry name" value="Neur_chan_memb"/>
    <property type="match status" value="1"/>
</dbReference>
<dbReference type="InterPro" id="IPR006029">
    <property type="entry name" value="Neurotrans-gated_channel_TM"/>
</dbReference>
<evidence type="ECO:0000313" key="14">
    <source>
        <dbReference type="Proteomes" id="UP000887569"/>
    </source>
</evidence>
<dbReference type="Proteomes" id="UP000887569">
    <property type="component" value="Unplaced"/>
</dbReference>
<dbReference type="InterPro" id="IPR006201">
    <property type="entry name" value="Neur_channel"/>
</dbReference>
<keyword evidence="4" id="KW-1003">Cell membrane</keyword>
<proteinExistence type="inferred from homology"/>
<organism evidence="14 15">
    <name type="scientific">Parascaris univalens</name>
    <name type="common">Nematode worm</name>
    <dbReference type="NCBI Taxonomy" id="6257"/>
    <lineage>
        <taxon>Eukaryota</taxon>
        <taxon>Metazoa</taxon>
        <taxon>Ecdysozoa</taxon>
        <taxon>Nematoda</taxon>
        <taxon>Chromadorea</taxon>
        <taxon>Rhabditida</taxon>
        <taxon>Spirurina</taxon>
        <taxon>Ascaridomorpha</taxon>
        <taxon>Ascaridoidea</taxon>
        <taxon>Ascarididae</taxon>
        <taxon>Parascaris</taxon>
    </lineage>
</organism>
<evidence type="ECO:0000256" key="11">
    <source>
        <dbReference type="RuleBase" id="RU000687"/>
    </source>
</evidence>
<feature type="transmembrane region" description="Helical" evidence="11">
    <location>
        <begin position="310"/>
        <end position="333"/>
    </location>
</feature>
<dbReference type="InterPro" id="IPR036719">
    <property type="entry name" value="Neuro-gated_channel_TM_sf"/>
</dbReference>
<dbReference type="InterPro" id="IPR036734">
    <property type="entry name" value="Neur_chan_lig-bd_sf"/>
</dbReference>
<evidence type="ECO:0000256" key="9">
    <source>
        <dbReference type="ARBA" id="ARBA00023136"/>
    </source>
</evidence>
<dbReference type="PRINTS" id="PR00252">
    <property type="entry name" value="NRIONCHANNEL"/>
</dbReference>
<reference evidence="15" key="1">
    <citation type="submission" date="2022-11" db="UniProtKB">
        <authorList>
            <consortium name="WormBaseParasite"/>
        </authorList>
    </citation>
    <scope>IDENTIFICATION</scope>
</reference>
<dbReference type="NCBIfam" id="TIGR00860">
    <property type="entry name" value="LIC"/>
    <property type="match status" value="1"/>
</dbReference>
<keyword evidence="10 11" id="KW-0407">Ion channel</keyword>
<dbReference type="GO" id="GO:0005886">
    <property type="term" value="C:plasma membrane"/>
    <property type="evidence" value="ECO:0007669"/>
    <property type="project" value="UniProtKB-SubCell"/>
</dbReference>
<dbReference type="AlphaFoldDB" id="A0A915CJ60"/>
<evidence type="ECO:0000256" key="5">
    <source>
        <dbReference type="ARBA" id="ARBA00022692"/>
    </source>
</evidence>
<evidence type="ECO:0000256" key="6">
    <source>
        <dbReference type="ARBA" id="ARBA00022729"/>
    </source>
</evidence>
<evidence type="ECO:0000256" key="1">
    <source>
        <dbReference type="ARBA" id="ARBA00004141"/>
    </source>
</evidence>
<keyword evidence="9 11" id="KW-0472">Membrane</keyword>
<evidence type="ECO:0000256" key="8">
    <source>
        <dbReference type="ARBA" id="ARBA00023065"/>
    </source>
</evidence>
<accession>A0A915CJ60</accession>
<evidence type="ECO:0000256" key="4">
    <source>
        <dbReference type="ARBA" id="ARBA00022475"/>
    </source>
</evidence>
<dbReference type="GO" id="GO:0004888">
    <property type="term" value="F:transmembrane signaling receptor activity"/>
    <property type="evidence" value="ECO:0007669"/>
    <property type="project" value="InterPro"/>
</dbReference>
<protein>
    <submittedName>
        <fullName evidence="15">Uncharacterized protein</fullName>
    </submittedName>
</protein>
<keyword evidence="6" id="KW-0732">Signal</keyword>
<dbReference type="Gene3D" id="1.20.58.390">
    <property type="entry name" value="Neurotransmitter-gated ion-channel transmembrane domain"/>
    <property type="match status" value="1"/>
</dbReference>
<evidence type="ECO:0000259" key="13">
    <source>
        <dbReference type="Pfam" id="PF02932"/>
    </source>
</evidence>
<dbReference type="Pfam" id="PF02931">
    <property type="entry name" value="Neur_chan_LBD"/>
    <property type="match status" value="1"/>
</dbReference>
<name>A0A915CJ60_PARUN</name>
<keyword evidence="14" id="KW-1185">Reference proteome</keyword>
<dbReference type="FunFam" id="2.70.170.10:FF:000051">
    <property type="entry name" value="Ligand-Gated ion Channel"/>
    <property type="match status" value="1"/>
</dbReference>
<dbReference type="InterPro" id="IPR006028">
    <property type="entry name" value="GABAA/Glycine_rcpt"/>
</dbReference>
<dbReference type="PANTHER" id="PTHR18945">
    <property type="entry name" value="NEUROTRANSMITTER GATED ION CHANNEL"/>
    <property type="match status" value="1"/>
</dbReference>
<sequence>TVDFLEAFGVSSVPSTCRSECLLMSVAFGASMTPLKKRIEAHMKRPPQSGYDRPLNVEIGFYLESLGNFRETQMTFDTDMYMYMSWRDSTLNHSDEQHIMVNDNDIRNQMWLPDLYFANAKTAQFHHVTIPNFSMFIAKDGTIAYSCRVTLTVACNLDLKDYPMDVQNCQIRILSYAYIASAVNVTWFKKSAIQYNPEISLPEYEIISITPAYCNGTYRYAVMPNSYRVDQFSCLVANIRLHRSIGYTLVQSYFPTGLIVIISWVSFWIDRAAVPARVTLSFSTMLSLTTLGNGLRYGLPQVSYAKAIDFWFGGCMLFVFCSLLEFAVVNSYMRQSERNDKLSGKSLRTKGKKNIKEGDSEGGIEKKRDVREFRSDSQVGQVLIENPDQVSSRNLAEHHAQLSRKYSSMALSIDKACRYGFPAAFIVWNIAYWSYYLSTER</sequence>
<evidence type="ECO:0000256" key="3">
    <source>
        <dbReference type="ARBA" id="ARBA00022448"/>
    </source>
</evidence>
<dbReference type="SUPFAM" id="SSF63712">
    <property type="entry name" value="Nicotinic receptor ligand binding domain-like"/>
    <property type="match status" value="1"/>
</dbReference>